<accession>A0A9Q1QGK9</accession>
<organism evidence="1 2">
    <name type="scientific">Carnegiea gigantea</name>
    <dbReference type="NCBI Taxonomy" id="171969"/>
    <lineage>
        <taxon>Eukaryota</taxon>
        <taxon>Viridiplantae</taxon>
        <taxon>Streptophyta</taxon>
        <taxon>Embryophyta</taxon>
        <taxon>Tracheophyta</taxon>
        <taxon>Spermatophyta</taxon>
        <taxon>Magnoliopsida</taxon>
        <taxon>eudicotyledons</taxon>
        <taxon>Gunneridae</taxon>
        <taxon>Pentapetalae</taxon>
        <taxon>Caryophyllales</taxon>
        <taxon>Cactineae</taxon>
        <taxon>Cactaceae</taxon>
        <taxon>Cactoideae</taxon>
        <taxon>Echinocereeae</taxon>
        <taxon>Carnegiea</taxon>
    </lineage>
</organism>
<comment type="caution">
    <text evidence="1">The sequence shown here is derived from an EMBL/GenBank/DDBJ whole genome shotgun (WGS) entry which is preliminary data.</text>
</comment>
<keyword evidence="2" id="KW-1185">Reference proteome</keyword>
<sequence length="165" mass="19028">MIAIILIFSRYVSVGNSVEQIVYEDLIKYLSECTQKVVCCLRDRRYRSPSETEGFVHKSFTLHIRNCGQIIAEAVLLPWSGVLLSVQDFAGDREKLIRKQAQSDQKYKCQKARSCVLYQGLSAINIEELVFLAKHSYKNDMSLVIVLLQMSHTTYAVQEYWLKII</sequence>
<dbReference type="Proteomes" id="UP001153076">
    <property type="component" value="Unassembled WGS sequence"/>
</dbReference>
<reference evidence="1" key="1">
    <citation type="submission" date="2022-04" db="EMBL/GenBank/DDBJ databases">
        <title>Carnegiea gigantea Genome sequencing and assembly v2.</title>
        <authorList>
            <person name="Copetti D."/>
            <person name="Sanderson M.J."/>
            <person name="Burquez A."/>
            <person name="Wojciechowski M.F."/>
        </authorList>
    </citation>
    <scope>NUCLEOTIDE SEQUENCE</scope>
    <source>
        <strain evidence="1">SGP5-SGP5p</strain>
        <tissue evidence="1">Aerial part</tissue>
    </source>
</reference>
<proteinExistence type="predicted"/>
<name>A0A9Q1QGK9_9CARY</name>
<gene>
    <name evidence="1" type="ORF">Cgig2_019090</name>
</gene>
<protein>
    <submittedName>
        <fullName evidence="1">Uncharacterized protein</fullName>
    </submittedName>
</protein>
<evidence type="ECO:0000313" key="1">
    <source>
        <dbReference type="EMBL" id="KAJ8441703.1"/>
    </source>
</evidence>
<dbReference type="EMBL" id="JAKOGI010000156">
    <property type="protein sequence ID" value="KAJ8441703.1"/>
    <property type="molecule type" value="Genomic_DNA"/>
</dbReference>
<evidence type="ECO:0000313" key="2">
    <source>
        <dbReference type="Proteomes" id="UP001153076"/>
    </source>
</evidence>
<dbReference type="AlphaFoldDB" id="A0A9Q1QGK9"/>